<comment type="subcellular location">
    <subcellularLocation>
        <location evidence="1">Cell membrane</location>
        <topology evidence="1">Multi-pass membrane protein</topology>
    </subcellularLocation>
</comment>
<dbReference type="AlphaFoldDB" id="A0A6J4PAK4"/>
<protein>
    <submittedName>
        <fullName evidence="12">Copper resistance protein D</fullName>
    </submittedName>
</protein>
<organism evidence="12">
    <name type="scientific">uncultured Quadrisphaera sp</name>
    <dbReference type="NCBI Taxonomy" id="904978"/>
    <lineage>
        <taxon>Bacteria</taxon>
        <taxon>Bacillati</taxon>
        <taxon>Actinomycetota</taxon>
        <taxon>Actinomycetes</taxon>
        <taxon>Kineosporiales</taxon>
        <taxon>Kineosporiaceae</taxon>
        <taxon>Quadrisphaera</taxon>
        <taxon>environmental samples</taxon>
    </lineage>
</organism>
<feature type="non-terminal residue" evidence="12">
    <location>
        <position position="565"/>
    </location>
</feature>
<evidence type="ECO:0000256" key="1">
    <source>
        <dbReference type="ARBA" id="ARBA00004651"/>
    </source>
</evidence>
<dbReference type="Pfam" id="PF04234">
    <property type="entry name" value="CopC"/>
    <property type="match status" value="1"/>
</dbReference>
<feature type="domain" description="CopC" evidence="10">
    <location>
        <begin position="48"/>
        <end position="144"/>
    </location>
</feature>
<dbReference type="Pfam" id="PF05425">
    <property type="entry name" value="CopD"/>
    <property type="match status" value="1"/>
</dbReference>
<evidence type="ECO:0000256" key="2">
    <source>
        <dbReference type="ARBA" id="ARBA00022475"/>
    </source>
</evidence>
<dbReference type="EMBL" id="CADCUY010000289">
    <property type="protein sequence ID" value="CAA9410719.1"/>
    <property type="molecule type" value="Genomic_DNA"/>
</dbReference>
<dbReference type="InterPro" id="IPR014756">
    <property type="entry name" value="Ig_E-set"/>
</dbReference>
<dbReference type="PANTHER" id="PTHR34820">
    <property type="entry name" value="INNER MEMBRANE PROTEIN YEBZ"/>
    <property type="match status" value="1"/>
</dbReference>
<evidence type="ECO:0000313" key="12">
    <source>
        <dbReference type="EMBL" id="CAA9410719.1"/>
    </source>
</evidence>
<dbReference type="GO" id="GO:0042597">
    <property type="term" value="C:periplasmic space"/>
    <property type="evidence" value="ECO:0007669"/>
    <property type="project" value="InterPro"/>
</dbReference>
<feature type="transmembrane region" description="Helical" evidence="9">
    <location>
        <begin position="259"/>
        <end position="277"/>
    </location>
</feature>
<evidence type="ECO:0000256" key="8">
    <source>
        <dbReference type="ARBA" id="ARBA00023136"/>
    </source>
</evidence>
<keyword evidence="7" id="KW-0186">Copper</keyword>
<evidence type="ECO:0000256" key="7">
    <source>
        <dbReference type="ARBA" id="ARBA00023008"/>
    </source>
</evidence>
<feature type="transmembrane region" description="Helical" evidence="9">
    <location>
        <begin position="323"/>
        <end position="341"/>
    </location>
</feature>
<dbReference type="GO" id="GO:0006825">
    <property type="term" value="P:copper ion transport"/>
    <property type="evidence" value="ECO:0007669"/>
    <property type="project" value="InterPro"/>
</dbReference>
<accession>A0A6J4PAK4</accession>
<evidence type="ECO:0000259" key="10">
    <source>
        <dbReference type="Pfam" id="PF04234"/>
    </source>
</evidence>
<evidence type="ECO:0000256" key="6">
    <source>
        <dbReference type="ARBA" id="ARBA00022989"/>
    </source>
</evidence>
<evidence type="ECO:0000256" key="5">
    <source>
        <dbReference type="ARBA" id="ARBA00022729"/>
    </source>
</evidence>
<dbReference type="PANTHER" id="PTHR34820:SF4">
    <property type="entry name" value="INNER MEMBRANE PROTEIN YEBZ"/>
    <property type="match status" value="1"/>
</dbReference>
<reference evidence="12" key="1">
    <citation type="submission" date="2020-02" db="EMBL/GenBank/DDBJ databases">
        <authorList>
            <person name="Meier V. D."/>
        </authorList>
    </citation>
    <scope>NUCLEOTIDE SEQUENCE</scope>
    <source>
        <strain evidence="12">AVDCRST_MAG35</strain>
    </source>
</reference>
<dbReference type="InterPro" id="IPR032694">
    <property type="entry name" value="CopC/D"/>
</dbReference>
<keyword evidence="5" id="KW-0732">Signal</keyword>
<evidence type="ECO:0000259" key="11">
    <source>
        <dbReference type="Pfam" id="PF05425"/>
    </source>
</evidence>
<feature type="transmembrane region" description="Helical" evidence="9">
    <location>
        <begin position="362"/>
        <end position="381"/>
    </location>
</feature>
<feature type="non-terminal residue" evidence="12">
    <location>
        <position position="1"/>
    </location>
</feature>
<evidence type="ECO:0000256" key="9">
    <source>
        <dbReference type="SAM" id="Phobius"/>
    </source>
</evidence>
<dbReference type="GO" id="GO:0005886">
    <property type="term" value="C:plasma membrane"/>
    <property type="evidence" value="ECO:0007669"/>
    <property type="project" value="UniProtKB-SubCell"/>
</dbReference>
<dbReference type="SUPFAM" id="SSF81296">
    <property type="entry name" value="E set domains"/>
    <property type="match status" value="1"/>
</dbReference>
<feature type="transmembrane region" description="Helical" evidence="9">
    <location>
        <begin position="180"/>
        <end position="199"/>
    </location>
</feature>
<keyword evidence="6 9" id="KW-1133">Transmembrane helix</keyword>
<keyword evidence="3 9" id="KW-0812">Transmembrane</keyword>
<sequence>LAPRPGPRHGVTADAASGGRRAPARRLAAALLAAVALVWALPAQAPAHAVLEHTAPHQNASVQAAPRQVRLEFNEPVEASLGAIRVYDQQGARVDQATVSYAPGGQSAVVVGLRDGLPRGIYTTTYRVVSADGHPVSGGFAFGVGRAVSASRDTPQVADLLARAAAGPAVEGVYGIARGLHYAALLLVVGAVFFRLLVWPAIRPPRWPARVLVTAAAVGLGSALAAVALQGALGAGVGLTGALDAEVLRGSLDSRTGTAWLLRAALWAFLLVFAALYRDLRTRREALGLALPAAVLVGTLPYAGHAETQAPQAVLVPADVLHVLAAGAWLGGLVLLLVCFWPRRGDGPGDGAATATARFSRLALPAIVVLAGAGIAQSWFYLGSVGAIVDSTYGWALVAKVAVLGLIVAAAAGSRRRTARLARGDVGGVHGLRRAMQAEVVLAVLVLAATATLVRAAPPATIDGGPVIRELDLGPMRLQLDIEPGDVGPADYHLYLFDRRTGAQVDRVEELTVQLVQPEKGIGPITLDIPRKGPAHYELRDSTLGVSGTWRAAITARVSEFDQYT</sequence>
<name>A0A6J4PAK4_9ACTN</name>
<dbReference type="Gene3D" id="2.60.40.1220">
    <property type="match status" value="1"/>
</dbReference>
<dbReference type="InterPro" id="IPR014755">
    <property type="entry name" value="Cu-Rt/internalin_Ig-like"/>
</dbReference>
<feature type="transmembrane region" description="Helical" evidence="9">
    <location>
        <begin position="286"/>
        <end position="303"/>
    </location>
</feature>
<evidence type="ECO:0000256" key="4">
    <source>
        <dbReference type="ARBA" id="ARBA00022723"/>
    </source>
</evidence>
<keyword evidence="2" id="KW-1003">Cell membrane</keyword>
<dbReference type="GO" id="GO:0046688">
    <property type="term" value="P:response to copper ion"/>
    <property type="evidence" value="ECO:0007669"/>
    <property type="project" value="InterPro"/>
</dbReference>
<proteinExistence type="predicted"/>
<dbReference type="GO" id="GO:0005507">
    <property type="term" value="F:copper ion binding"/>
    <property type="evidence" value="ECO:0007669"/>
    <property type="project" value="InterPro"/>
</dbReference>
<dbReference type="InterPro" id="IPR008457">
    <property type="entry name" value="Cu-R_CopD_dom"/>
</dbReference>
<gene>
    <name evidence="12" type="ORF">AVDCRST_MAG35-1418</name>
</gene>
<feature type="transmembrane region" description="Helical" evidence="9">
    <location>
        <begin position="440"/>
        <end position="458"/>
    </location>
</feature>
<feature type="domain" description="Copper resistance protein D" evidence="11">
    <location>
        <begin position="355"/>
        <end position="453"/>
    </location>
</feature>
<dbReference type="InterPro" id="IPR007348">
    <property type="entry name" value="CopC_dom"/>
</dbReference>
<feature type="transmembrane region" description="Helical" evidence="9">
    <location>
        <begin position="393"/>
        <end position="413"/>
    </location>
</feature>
<keyword evidence="8 9" id="KW-0472">Membrane</keyword>
<feature type="transmembrane region" description="Helical" evidence="9">
    <location>
        <begin position="211"/>
        <end position="239"/>
    </location>
</feature>
<keyword evidence="4" id="KW-0479">Metal-binding</keyword>
<evidence type="ECO:0000256" key="3">
    <source>
        <dbReference type="ARBA" id="ARBA00022692"/>
    </source>
</evidence>